<organism evidence="1 2">
    <name type="scientific">Dreissena polymorpha</name>
    <name type="common">Zebra mussel</name>
    <name type="synonym">Mytilus polymorpha</name>
    <dbReference type="NCBI Taxonomy" id="45954"/>
    <lineage>
        <taxon>Eukaryota</taxon>
        <taxon>Metazoa</taxon>
        <taxon>Spiralia</taxon>
        <taxon>Lophotrochozoa</taxon>
        <taxon>Mollusca</taxon>
        <taxon>Bivalvia</taxon>
        <taxon>Autobranchia</taxon>
        <taxon>Heteroconchia</taxon>
        <taxon>Euheterodonta</taxon>
        <taxon>Imparidentia</taxon>
        <taxon>Neoheterodontei</taxon>
        <taxon>Myida</taxon>
        <taxon>Dreissenoidea</taxon>
        <taxon>Dreissenidae</taxon>
        <taxon>Dreissena</taxon>
    </lineage>
</organism>
<comment type="caution">
    <text evidence="1">The sequence shown here is derived from an EMBL/GenBank/DDBJ whole genome shotgun (WGS) entry which is preliminary data.</text>
</comment>
<keyword evidence="2" id="KW-1185">Reference proteome</keyword>
<dbReference type="EMBL" id="JAIWYP010000001">
    <property type="protein sequence ID" value="KAH3891461.1"/>
    <property type="molecule type" value="Genomic_DNA"/>
</dbReference>
<evidence type="ECO:0000313" key="1">
    <source>
        <dbReference type="EMBL" id="KAH3891461.1"/>
    </source>
</evidence>
<reference evidence="1" key="1">
    <citation type="journal article" date="2019" name="bioRxiv">
        <title>The Genome of the Zebra Mussel, Dreissena polymorpha: A Resource for Invasive Species Research.</title>
        <authorList>
            <person name="McCartney M.A."/>
            <person name="Auch B."/>
            <person name="Kono T."/>
            <person name="Mallez S."/>
            <person name="Zhang Y."/>
            <person name="Obille A."/>
            <person name="Becker A."/>
            <person name="Abrahante J.E."/>
            <person name="Garbe J."/>
            <person name="Badalamenti J.P."/>
            <person name="Herman A."/>
            <person name="Mangelson H."/>
            <person name="Liachko I."/>
            <person name="Sullivan S."/>
            <person name="Sone E.D."/>
            <person name="Koren S."/>
            <person name="Silverstein K.A.T."/>
            <person name="Beckman K.B."/>
            <person name="Gohl D.M."/>
        </authorList>
    </citation>
    <scope>NUCLEOTIDE SEQUENCE</scope>
    <source>
        <strain evidence="1">Duluth1</strain>
        <tissue evidence="1">Whole animal</tissue>
    </source>
</reference>
<dbReference type="AlphaFoldDB" id="A0A9D4NBS6"/>
<gene>
    <name evidence="1" type="ORF">DPMN_015563</name>
</gene>
<proteinExistence type="predicted"/>
<name>A0A9D4NBS6_DREPO</name>
<evidence type="ECO:0000313" key="2">
    <source>
        <dbReference type="Proteomes" id="UP000828390"/>
    </source>
</evidence>
<sequence>MFVAAAMVNALRCFEEEHSPKRDNTNVNCSDEYALDKLTVIAKNMRRHISNVDDFLSNVCNIALYTRLLMLSQRSTSDTEDDTVKKMNDRIRAEGNQGDFAVSNTRTRLQRDWRRTEVRRLVCNRFFRLWEEKLFYGSMYIFLLSEYLA</sequence>
<protein>
    <submittedName>
        <fullName evidence="1">Uncharacterized protein</fullName>
    </submittedName>
</protein>
<accession>A0A9D4NBS6</accession>
<dbReference type="Proteomes" id="UP000828390">
    <property type="component" value="Unassembled WGS sequence"/>
</dbReference>
<reference evidence="1" key="2">
    <citation type="submission" date="2020-11" db="EMBL/GenBank/DDBJ databases">
        <authorList>
            <person name="McCartney M.A."/>
            <person name="Auch B."/>
            <person name="Kono T."/>
            <person name="Mallez S."/>
            <person name="Becker A."/>
            <person name="Gohl D.M."/>
            <person name="Silverstein K.A.T."/>
            <person name="Koren S."/>
            <person name="Bechman K.B."/>
            <person name="Herman A."/>
            <person name="Abrahante J.E."/>
            <person name="Garbe J."/>
        </authorList>
    </citation>
    <scope>NUCLEOTIDE SEQUENCE</scope>
    <source>
        <strain evidence="1">Duluth1</strain>
        <tissue evidence="1">Whole animal</tissue>
    </source>
</reference>